<name>A0ABT0BCP0_9SPHN</name>
<evidence type="ECO:0000259" key="5">
    <source>
        <dbReference type="Pfam" id="PF25967"/>
    </source>
</evidence>
<sequence>MNYTNKLDRAQDADAADVAAIAGDAPVGVSMRVVWGAVAATFIVMIAIWFYLHAGQGAQESEKDAAQVPVVTFVKPGRSSVEGTVMATGTLAARRAMPVGSVGEGGEVRRVLVEPGDWVKAGQVLAVVDNSVQIQQQASQAGQVQAAQANARLAQANLDRALQLVDRGFISKADIDQLTATRDSALAQVEIARATLRQLKAQAARLNIVAPAAGLVLQRSVEAGQVVGGGSSVLFRIAKDGEMELLANLSEDDLARVTVGAEAQVTPVGSNESFTGHIWQIAPVIDQTSRQGTARIALAFNPALRPGGFASATLDSGMVVAPMLPESAIQNDDKGSYVYVIDKNNRVQRQPVKTGLVTAKGIVITQGLSGNERVVLRAGGFLNPNDPVKPKRVDDGQA</sequence>
<dbReference type="NCBIfam" id="TIGR01730">
    <property type="entry name" value="RND_mfp"/>
    <property type="match status" value="1"/>
</dbReference>
<organism evidence="6 7">
    <name type="scientific">Novosphingobium organovorum</name>
    <dbReference type="NCBI Taxonomy" id="2930092"/>
    <lineage>
        <taxon>Bacteria</taxon>
        <taxon>Pseudomonadati</taxon>
        <taxon>Pseudomonadota</taxon>
        <taxon>Alphaproteobacteria</taxon>
        <taxon>Sphingomonadales</taxon>
        <taxon>Sphingomonadaceae</taxon>
        <taxon>Novosphingobium</taxon>
    </lineage>
</organism>
<dbReference type="RefSeq" id="WP_244019458.1">
    <property type="nucleotide sequence ID" value="NZ_JALHLF010000027.1"/>
</dbReference>
<dbReference type="Gene3D" id="1.10.287.470">
    <property type="entry name" value="Helix hairpin bin"/>
    <property type="match status" value="1"/>
</dbReference>
<dbReference type="PANTHER" id="PTHR30469">
    <property type="entry name" value="MULTIDRUG RESISTANCE PROTEIN MDTA"/>
    <property type="match status" value="1"/>
</dbReference>
<dbReference type="SUPFAM" id="SSF111369">
    <property type="entry name" value="HlyD-like secretion proteins"/>
    <property type="match status" value="1"/>
</dbReference>
<dbReference type="InterPro" id="IPR006143">
    <property type="entry name" value="RND_pump_MFP"/>
</dbReference>
<comment type="similarity">
    <text evidence="1">Belongs to the membrane fusion protein (MFP) (TC 8.A.1) family.</text>
</comment>
<keyword evidence="7" id="KW-1185">Reference proteome</keyword>
<keyword evidence="2" id="KW-0175">Coiled coil</keyword>
<dbReference type="InterPro" id="IPR058792">
    <property type="entry name" value="Beta-barrel_RND_2"/>
</dbReference>
<reference evidence="6" key="1">
    <citation type="submission" date="2022-03" db="EMBL/GenBank/DDBJ databases">
        <title>Identification of a novel bacterium isolated from mangrove sediments.</title>
        <authorList>
            <person name="Pan X."/>
        </authorList>
    </citation>
    <scope>NUCLEOTIDE SEQUENCE</scope>
    <source>
        <strain evidence="6">B1949</strain>
    </source>
</reference>
<feature type="transmembrane region" description="Helical" evidence="3">
    <location>
        <begin position="33"/>
        <end position="52"/>
    </location>
</feature>
<dbReference type="Gene3D" id="2.40.30.170">
    <property type="match status" value="1"/>
</dbReference>
<evidence type="ECO:0000256" key="2">
    <source>
        <dbReference type="SAM" id="Coils"/>
    </source>
</evidence>
<dbReference type="Gene3D" id="2.40.420.20">
    <property type="match status" value="1"/>
</dbReference>
<feature type="domain" description="CusB-like beta-barrel" evidence="4">
    <location>
        <begin position="247"/>
        <end position="316"/>
    </location>
</feature>
<proteinExistence type="inferred from homology"/>
<comment type="caution">
    <text evidence="6">The sequence shown here is derived from an EMBL/GenBank/DDBJ whole genome shotgun (WGS) entry which is preliminary data.</text>
</comment>
<keyword evidence="3" id="KW-1133">Transmembrane helix</keyword>
<evidence type="ECO:0000313" key="7">
    <source>
        <dbReference type="Proteomes" id="UP001162881"/>
    </source>
</evidence>
<evidence type="ECO:0000256" key="3">
    <source>
        <dbReference type="SAM" id="Phobius"/>
    </source>
</evidence>
<dbReference type="Pfam" id="PF25954">
    <property type="entry name" value="Beta-barrel_RND_2"/>
    <property type="match status" value="1"/>
</dbReference>
<dbReference type="InterPro" id="IPR058627">
    <property type="entry name" value="MdtA-like_C"/>
</dbReference>
<dbReference type="Proteomes" id="UP001162881">
    <property type="component" value="Unassembled WGS sequence"/>
</dbReference>
<dbReference type="Gene3D" id="2.40.50.100">
    <property type="match status" value="1"/>
</dbReference>
<dbReference type="PANTHER" id="PTHR30469:SF15">
    <property type="entry name" value="HLYD FAMILY OF SECRETION PROTEINS"/>
    <property type="match status" value="1"/>
</dbReference>
<dbReference type="Pfam" id="PF25967">
    <property type="entry name" value="RND-MFP_C"/>
    <property type="match status" value="1"/>
</dbReference>
<evidence type="ECO:0000313" key="6">
    <source>
        <dbReference type="EMBL" id="MCJ2182845.1"/>
    </source>
</evidence>
<protein>
    <submittedName>
        <fullName evidence="6">Efflux RND transporter periplasmic adaptor subunit</fullName>
    </submittedName>
</protein>
<keyword evidence="3" id="KW-0812">Transmembrane</keyword>
<dbReference type="EMBL" id="JALHLF010000027">
    <property type="protein sequence ID" value="MCJ2182845.1"/>
    <property type="molecule type" value="Genomic_DNA"/>
</dbReference>
<keyword evidence="3" id="KW-0472">Membrane</keyword>
<feature type="domain" description="Multidrug resistance protein MdtA-like C-terminal permuted SH3" evidence="5">
    <location>
        <begin position="324"/>
        <end position="376"/>
    </location>
</feature>
<accession>A0ABT0BCP0</accession>
<evidence type="ECO:0000256" key="1">
    <source>
        <dbReference type="ARBA" id="ARBA00009477"/>
    </source>
</evidence>
<gene>
    <name evidence="6" type="ORF">MTR62_09090</name>
</gene>
<evidence type="ECO:0000259" key="4">
    <source>
        <dbReference type="Pfam" id="PF25954"/>
    </source>
</evidence>
<feature type="coiled-coil region" evidence="2">
    <location>
        <begin position="144"/>
        <end position="209"/>
    </location>
</feature>